<dbReference type="Pfam" id="PF00892">
    <property type="entry name" value="EamA"/>
    <property type="match status" value="1"/>
</dbReference>
<accession>A0ABS4T4P3</accession>
<keyword evidence="3" id="KW-0472">Membrane</keyword>
<organism evidence="5 6">
    <name type="scientific">Nesterenkonia lacusekhoensis</name>
    <dbReference type="NCBI Taxonomy" id="150832"/>
    <lineage>
        <taxon>Bacteria</taxon>
        <taxon>Bacillati</taxon>
        <taxon>Actinomycetota</taxon>
        <taxon>Actinomycetes</taxon>
        <taxon>Micrococcales</taxon>
        <taxon>Micrococcaceae</taxon>
        <taxon>Nesterenkonia</taxon>
    </lineage>
</organism>
<keyword evidence="6" id="KW-1185">Reference proteome</keyword>
<dbReference type="EMBL" id="JAGINX010000001">
    <property type="protein sequence ID" value="MBP2318266.1"/>
    <property type="molecule type" value="Genomic_DNA"/>
</dbReference>
<gene>
    <name evidence="5" type="ORF">JOF45_001285</name>
</gene>
<feature type="transmembrane region" description="Helical" evidence="3">
    <location>
        <begin position="177"/>
        <end position="198"/>
    </location>
</feature>
<feature type="transmembrane region" description="Helical" evidence="3">
    <location>
        <begin position="126"/>
        <end position="144"/>
    </location>
</feature>
<feature type="transmembrane region" description="Helical" evidence="3">
    <location>
        <begin position="240"/>
        <end position="260"/>
    </location>
</feature>
<sequence length="305" mass="31609">MRGDWMIARHLITIPGPPWLLAIVAIFAIQLASALSVPLIEMVGPGGSAWLRLSMGTLLMILLAPPPLRSVRRRDVPVLLGLGAAMGMTTVAFLAAIERIPLGTAVAIEFLGPLTVAAVRSGSLRAMAWPVLALIGVVVLTEPWKGEINLAGVFFALLAGIGWGAYIVLLQLVGDRFTGAGVLSITLPVAAVTAGTIGVPQAAGHIDLRVVLIALGLASLAPVVQFVLELAALRRMTATAFGTLMALEPAAALLLGLIILAQMPTLFQYVGIALVVLAGAAAQRGGRRDRPPVTTGPIPIPAEKP</sequence>
<keyword evidence="3" id="KW-0812">Transmembrane</keyword>
<comment type="similarity">
    <text evidence="1">Belongs to the EamA transporter family.</text>
</comment>
<evidence type="ECO:0000313" key="5">
    <source>
        <dbReference type="EMBL" id="MBP2318266.1"/>
    </source>
</evidence>
<feature type="transmembrane region" description="Helical" evidence="3">
    <location>
        <begin position="266"/>
        <end position="282"/>
    </location>
</feature>
<reference evidence="5 6" key="1">
    <citation type="submission" date="2021-03" db="EMBL/GenBank/DDBJ databases">
        <title>Sequencing the genomes of 1000 actinobacteria strains.</title>
        <authorList>
            <person name="Klenk H.-P."/>
        </authorList>
    </citation>
    <scope>NUCLEOTIDE SEQUENCE [LARGE SCALE GENOMIC DNA]</scope>
    <source>
        <strain evidence="5 6">DSM 12544</strain>
    </source>
</reference>
<comment type="caution">
    <text evidence="5">The sequence shown here is derived from an EMBL/GenBank/DDBJ whole genome shotgun (WGS) entry which is preliminary data.</text>
</comment>
<feature type="transmembrane region" description="Helical" evidence="3">
    <location>
        <begin position="102"/>
        <end position="119"/>
    </location>
</feature>
<evidence type="ECO:0000313" key="6">
    <source>
        <dbReference type="Proteomes" id="UP001519331"/>
    </source>
</evidence>
<feature type="transmembrane region" description="Helical" evidence="3">
    <location>
        <begin position="76"/>
        <end position="96"/>
    </location>
</feature>
<feature type="domain" description="EamA" evidence="4">
    <location>
        <begin position="151"/>
        <end position="278"/>
    </location>
</feature>
<evidence type="ECO:0000259" key="4">
    <source>
        <dbReference type="Pfam" id="PF00892"/>
    </source>
</evidence>
<feature type="transmembrane region" description="Helical" evidence="3">
    <location>
        <begin position="46"/>
        <end position="64"/>
    </location>
</feature>
<proteinExistence type="inferred from homology"/>
<feature type="region of interest" description="Disordered" evidence="2">
    <location>
        <begin position="285"/>
        <end position="305"/>
    </location>
</feature>
<dbReference type="InterPro" id="IPR037185">
    <property type="entry name" value="EmrE-like"/>
</dbReference>
<evidence type="ECO:0000256" key="3">
    <source>
        <dbReference type="SAM" id="Phobius"/>
    </source>
</evidence>
<dbReference type="InterPro" id="IPR000620">
    <property type="entry name" value="EamA_dom"/>
</dbReference>
<dbReference type="SUPFAM" id="SSF103481">
    <property type="entry name" value="Multidrug resistance efflux transporter EmrE"/>
    <property type="match status" value="2"/>
</dbReference>
<feature type="transmembrane region" description="Helical" evidence="3">
    <location>
        <begin position="210"/>
        <end position="228"/>
    </location>
</feature>
<keyword evidence="3" id="KW-1133">Transmembrane helix</keyword>
<name>A0ABS4T4P3_9MICC</name>
<protein>
    <submittedName>
        <fullName evidence="5">Inner membrane transporter RhtA</fullName>
    </submittedName>
</protein>
<evidence type="ECO:0000256" key="1">
    <source>
        <dbReference type="ARBA" id="ARBA00007362"/>
    </source>
</evidence>
<feature type="transmembrane region" description="Helical" evidence="3">
    <location>
        <begin position="150"/>
        <end position="170"/>
    </location>
</feature>
<dbReference type="Proteomes" id="UP001519331">
    <property type="component" value="Unassembled WGS sequence"/>
</dbReference>
<evidence type="ECO:0000256" key="2">
    <source>
        <dbReference type="SAM" id="MobiDB-lite"/>
    </source>
</evidence>